<dbReference type="PROSITE" id="PS00041">
    <property type="entry name" value="HTH_ARAC_FAMILY_1"/>
    <property type="match status" value="1"/>
</dbReference>
<dbReference type="InterPro" id="IPR003313">
    <property type="entry name" value="AraC-bd"/>
</dbReference>
<dbReference type="InterPro" id="IPR018062">
    <property type="entry name" value="HTH_AraC-typ_CS"/>
</dbReference>
<comment type="caution">
    <text evidence="5">The sequence shown here is derived from an EMBL/GenBank/DDBJ whole genome shotgun (WGS) entry which is preliminary data.</text>
</comment>
<keyword evidence="3" id="KW-0804">Transcription</keyword>
<dbReference type="PANTHER" id="PTHR43280:SF2">
    <property type="entry name" value="HTH-TYPE TRANSCRIPTIONAL REGULATOR EXSA"/>
    <property type="match status" value="1"/>
</dbReference>
<proteinExistence type="predicted"/>
<dbReference type="GO" id="GO:0003700">
    <property type="term" value="F:DNA-binding transcription factor activity"/>
    <property type="evidence" value="ECO:0007669"/>
    <property type="project" value="InterPro"/>
</dbReference>
<dbReference type="Gene3D" id="2.60.120.10">
    <property type="entry name" value="Jelly Rolls"/>
    <property type="match status" value="1"/>
</dbReference>
<dbReference type="Proteomes" id="UP000639396">
    <property type="component" value="Unassembled WGS sequence"/>
</dbReference>
<dbReference type="Gene3D" id="1.10.10.60">
    <property type="entry name" value="Homeodomain-like"/>
    <property type="match status" value="1"/>
</dbReference>
<keyword evidence="2" id="KW-0238">DNA-binding</keyword>
<dbReference type="SMART" id="SM00342">
    <property type="entry name" value="HTH_ARAC"/>
    <property type="match status" value="1"/>
</dbReference>
<evidence type="ECO:0000313" key="6">
    <source>
        <dbReference type="Proteomes" id="UP000639396"/>
    </source>
</evidence>
<keyword evidence="6" id="KW-1185">Reference proteome</keyword>
<evidence type="ECO:0000259" key="4">
    <source>
        <dbReference type="PROSITE" id="PS01124"/>
    </source>
</evidence>
<dbReference type="InterPro" id="IPR014710">
    <property type="entry name" value="RmlC-like_jellyroll"/>
</dbReference>
<feature type="domain" description="HTH araC/xylS-type" evidence="4">
    <location>
        <begin position="162"/>
        <end position="260"/>
    </location>
</feature>
<accession>A0A927C811</accession>
<protein>
    <submittedName>
        <fullName evidence="5">AraC family transcriptional regulator</fullName>
    </submittedName>
</protein>
<sequence length="263" mass="30267">MMTVLRFFQNNRLVAPYNHLNLLSRDKDYFLAEHDHPFYQLIWVTKGTLHVFHNGTEHRLKRGQLCIIPPGELHSLASEGGYEQLGIDLNQTCDERGIVSMLEKQVKHFVVLDRSDMLSVIVEVDEMVDHFTILAKLQIARLLDSILLSCVQMLDSDTSFRSQMLILMNMRLSENLTLNELSEQLSVSTSTLKRITNREFGCSVIGLFHQLKINKACSLIINSKLSMTQIAETLGFFDQAHFSRFFKQKMKMTPVQFKKTNAL</sequence>
<dbReference type="AlphaFoldDB" id="A0A927C811"/>
<dbReference type="Pfam" id="PF02311">
    <property type="entry name" value="AraC_binding"/>
    <property type="match status" value="1"/>
</dbReference>
<dbReference type="InterPro" id="IPR018060">
    <property type="entry name" value="HTH_AraC"/>
</dbReference>
<organism evidence="5 6">
    <name type="scientific">Paenibacillus oceani</name>
    <dbReference type="NCBI Taxonomy" id="2772510"/>
    <lineage>
        <taxon>Bacteria</taxon>
        <taxon>Bacillati</taxon>
        <taxon>Bacillota</taxon>
        <taxon>Bacilli</taxon>
        <taxon>Bacillales</taxon>
        <taxon>Paenibacillaceae</taxon>
        <taxon>Paenibacillus</taxon>
    </lineage>
</organism>
<dbReference type="InterPro" id="IPR037923">
    <property type="entry name" value="HTH-like"/>
</dbReference>
<evidence type="ECO:0000256" key="1">
    <source>
        <dbReference type="ARBA" id="ARBA00023015"/>
    </source>
</evidence>
<dbReference type="SUPFAM" id="SSF51215">
    <property type="entry name" value="Regulatory protein AraC"/>
    <property type="match status" value="1"/>
</dbReference>
<dbReference type="Pfam" id="PF12833">
    <property type="entry name" value="HTH_18"/>
    <property type="match status" value="1"/>
</dbReference>
<reference evidence="5" key="1">
    <citation type="submission" date="2020-09" db="EMBL/GenBank/DDBJ databases">
        <title>A novel bacterium of genus Paenibacillus, isolated from South China Sea.</title>
        <authorList>
            <person name="Huang H."/>
            <person name="Mo K."/>
            <person name="Hu Y."/>
        </authorList>
    </citation>
    <scope>NUCLEOTIDE SEQUENCE</scope>
    <source>
        <strain evidence="5">IB182363</strain>
    </source>
</reference>
<evidence type="ECO:0000313" key="5">
    <source>
        <dbReference type="EMBL" id="MBD2861055.1"/>
    </source>
</evidence>
<keyword evidence="1" id="KW-0805">Transcription regulation</keyword>
<name>A0A927C811_9BACL</name>
<dbReference type="InterPro" id="IPR009057">
    <property type="entry name" value="Homeodomain-like_sf"/>
</dbReference>
<dbReference type="SUPFAM" id="SSF46689">
    <property type="entry name" value="Homeodomain-like"/>
    <property type="match status" value="1"/>
</dbReference>
<dbReference type="PROSITE" id="PS01124">
    <property type="entry name" value="HTH_ARAC_FAMILY_2"/>
    <property type="match status" value="1"/>
</dbReference>
<evidence type="ECO:0000256" key="2">
    <source>
        <dbReference type="ARBA" id="ARBA00023125"/>
    </source>
</evidence>
<dbReference type="PANTHER" id="PTHR43280">
    <property type="entry name" value="ARAC-FAMILY TRANSCRIPTIONAL REGULATOR"/>
    <property type="match status" value="1"/>
</dbReference>
<dbReference type="EMBL" id="JACXJA010000003">
    <property type="protein sequence ID" value="MBD2861055.1"/>
    <property type="molecule type" value="Genomic_DNA"/>
</dbReference>
<evidence type="ECO:0000256" key="3">
    <source>
        <dbReference type="ARBA" id="ARBA00023163"/>
    </source>
</evidence>
<dbReference type="GO" id="GO:0043565">
    <property type="term" value="F:sequence-specific DNA binding"/>
    <property type="evidence" value="ECO:0007669"/>
    <property type="project" value="InterPro"/>
</dbReference>
<gene>
    <name evidence="5" type="ORF">IDH45_03515</name>
</gene>